<comment type="function">
    <text evidence="15">Component of a retrotranslocation channel required for peroxisome organization by mediating export of the PEX5 receptor from peroxisomes to the cytosol, thereby promoting PEX5 recycling.</text>
</comment>
<dbReference type="KEGG" id="oti:135401191"/>
<keyword evidence="6" id="KW-0812">Transmembrane</keyword>
<dbReference type="InterPro" id="IPR006845">
    <property type="entry name" value="Pex_N"/>
</dbReference>
<evidence type="ECO:0000256" key="15">
    <source>
        <dbReference type="PIRNR" id="PIRNR038074"/>
    </source>
</evidence>
<evidence type="ECO:0000256" key="14">
    <source>
        <dbReference type="ARBA" id="ARBA00029692"/>
    </source>
</evidence>
<accession>A0A2R5L745</accession>
<evidence type="ECO:0000256" key="3">
    <source>
        <dbReference type="ARBA" id="ARBA00008704"/>
    </source>
</evidence>
<keyword evidence="7" id="KW-0479">Metal-binding</keyword>
<dbReference type="InterPro" id="IPR013083">
    <property type="entry name" value="Znf_RING/FYVE/PHD"/>
</dbReference>
<dbReference type="GO" id="GO:0008270">
    <property type="term" value="F:zinc ion binding"/>
    <property type="evidence" value="ECO:0007669"/>
    <property type="project" value="UniProtKB-KW"/>
</dbReference>
<evidence type="ECO:0000256" key="10">
    <source>
        <dbReference type="ARBA" id="ARBA00022927"/>
    </source>
</evidence>
<dbReference type="GO" id="GO:0016558">
    <property type="term" value="P:protein import into peroxisome matrix"/>
    <property type="evidence" value="ECO:0007669"/>
    <property type="project" value="UniProtKB-UniRule"/>
</dbReference>
<comment type="similarity">
    <text evidence="3 15">Belongs to the pex2/pex10/pex12 family.</text>
</comment>
<protein>
    <recommendedName>
        <fullName evidence="4 15">Peroxisome assembly protein 12</fullName>
    </recommendedName>
    <alternativeName>
        <fullName evidence="14 15">Peroxin-12</fullName>
    </alternativeName>
</protein>
<evidence type="ECO:0000256" key="1">
    <source>
        <dbReference type="ARBA" id="ARBA00004585"/>
    </source>
</evidence>
<dbReference type="Pfam" id="PF04757">
    <property type="entry name" value="Pex2_Pex12"/>
    <property type="match status" value="1"/>
</dbReference>
<evidence type="ECO:0000256" key="12">
    <source>
        <dbReference type="ARBA" id="ARBA00023136"/>
    </source>
</evidence>
<evidence type="ECO:0000256" key="13">
    <source>
        <dbReference type="ARBA" id="ARBA00023140"/>
    </source>
</evidence>
<evidence type="ECO:0000256" key="9">
    <source>
        <dbReference type="ARBA" id="ARBA00022833"/>
    </source>
</evidence>
<dbReference type="GO" id="GO:0006513">
    <property type="term" value="P:protein monoubiquitination"/>
    <property type="evidence" value="ECO:0007669"/>
    <property type="project" value="TreeGrafter"/>
</dbReference>
<dbReference type="GO" id="GO:1990429">
    <property type="term" value="C:peroxisomal importomer complex"/>
    <property type="evidence" value="ECO:0007669"/>
    <property type="project" value="TreeGrafter"/>
</dbReference>
<reference evidence="17" key="1">
    <citation type="submission" date="2018-03" db="EMBL/GenBank/DDBJ databases">
        <title>The relapsing fever spirochete Borrelia turicatae persists in the highly oxidative environment of its soft-bodied tick vector.</title>
        <authorList>
            <person name="Bourret T.J."/>
            <person name="Boyle W.K."/>
            <person name="Valenzuela J.G."/>
            <person name="Oliveira F."/>
            <person name="Lopez J.E."/>
        </authorList>
    </citation>
    <scope>NUCLEOTIDE SEQUENCE</scope>
    <source>
        <strain evidence="17">Kansas strain/isolate</strain>
        <tissue evidence="17">Salivary glands</tissue>
    </source>
</reference>
<comment type="pathway">
    <text evidence="2">Protein modification; protein ubiquitination.</text>
</comment>
<evidence type="ECO:0000259" key="16">
    <source>
        <dbReference type="Pfam" id="PF04757"/>
    </source>
</evidence>
<keyword evidence="17" id="KW-0436">Ligase</keyword>
<sequence>MAQYAAHLVTNVIEKPSIFEVLAQENLADGLRNAARYLISFLSEHYPGRFAFLTPHVEEFIAAADLVIQLYHLQIYHSSFSEHYYGLKRVACAGSFRTKHIVKSLLALVVLPYMREKVDAAFQEARNSQTPAKFSRLLIKLYPYFYLGWEGVNLGCTLLYAIEKFRVHSLTLAFASVELASAMAHSVDVGRPGNGSVLWKLFRGVMNGMSMSLVTGAFLLQFLDWWYSQRQPQWTVPVPASRRHIDVADGTCPICYKEISDDTVLTVSGFVFCYACIHSFVTEKRCCPVTGYPASDAQLVRIFTS</sequence>
<dbReference type="GO" id="GO:0016874">
    <property type="term" value="F:ligase activity"/>
    <property type="evidence" value="ECO:0007669"/>
    <property type="project" value="UniProtKB-KW"/>
</dbReference>
<dbReference type="PIRSF" id="PIRSF038074">
    <property type="entry name" value="Peroxisome_assembly_p12"/>
    <property type="match status" value="1"/>
</dbReference>
<dbReference type="PANTHER" id="PTHR12888:SF0">
    <property type="entry name" value="PEROXISOME ASSEMBLY PROTEIN 12"/>
    <property type="match status" value="1"/>
</dbReference>
<dbReference type="RefSeq" id="XP_064489519.1">
    <property type="nucleotide sequence ID" value="XM_064633449.1"/>
</dbReference>
<feature type="domain" description="Pex N-terminal" evidence="16">
    <location>
        <begin position="25"/>
        <end position="229"/>
    </location>
</feature>
<comment type="subcellular location">
    <subcellularLocation>
        <location evidence="1">Peroxisome membrane</location>
        <topology evidence="1">Multi-pass membrane protein</topology>
    </subcellularLocation>
</comment>
<evidence type="ECO:0000256" key="5">
    <source>
        <dbReference type="ARBA" id="ARBA00022448"/>
    </source>
</evidence>
<evidence type="ECO:0000313" key="17">
    <source>
        <dbReference type="EMBL" id="MBY05326.1"/>
    </source>
</evidence>
<evidence type="ECO:0000256" key="2">
    <source>
        <dbReference type="ARBA" id="ARBA00004906"/>
    </source>
</evidence>
<evidence type="ECO:0000256" key="4">
    <source>
        <dbReference type="ARBA" id="ARBA00018980"/>
    </source>
</evidence>
<dbReference type="GO" id="GO:0004842">
    <property type="term" value="F:ubiquitin-protein transferase activity"/>
    <property type="evidence" value="ECO:0007669"/>
    <property type="project" value="TreeGrafter"/>
</dbReference>
<dbReference type="SUPFAM" id="SSF57850">
    <property type="entry name" value="RING/U-box"/>
    <property type="match status" value="1"/>
</dbReference>
<keyword evidence="5" id="KW-0813">Transport</keyword>
<evidence type="ECO:0000256" key="11">
    <source>
        <dbReference type="ARBA" id="ARBA00022989"/>
    </source>
</evidence>
<evidence type="ECO:0000256" key="8">
    <source>
        <dbReference type="ARBA" id="ARBA00022771"/>
    </source>
</evidence>
<proteinExistence type="inferred from homology"/>
<keyword evidence="10" id="KW-0653">Protein transport</keyword>
<dbReference type="CTD" id="5193"/>
<evidence type="ECO:0000256" key="7">
    <source>
        <dbReference type="ARBA" id="ARBA00022723"/>
    </source>
</evidence>
<dbReference type="AlphaFoldDB" id="A0A2R5L745"/>
<organism evidence="17">
    <name type="scientific">Ornithodoros turicata</name>
    <dbReference type="NCBI Taxonomy" id="34597"/>
    <lineage>
        <taxon>Eukaryota</taxon>
        <taxon>Metazoa</taxon>
        <taxon>Ecdysozoa</taxon>
        <taxon>Arthropoda</taxon>
        <taxon>Chelicerata</taxon>
        <taxon>Arachnida</taxon>
        <taxon>Acari</taxon>
        <taxon>Parasitiformes</taxon>
        <taxon>Ixodida</taxon>
        <taxon>Ixodoidea</taxon>
        <taxon>Argasidae</taxon>
        <taxon>Ornithodorinae</taxon>
        <taxon>Ornithodoros</taxon>
    </lineage>
</organism>
<dbReference type="InterPro" id="IPR017375">
    <property type="entry name" value="PEX12"/>
</dbReference>
<name>A0A2R5L745_9ACAR</name>
<dbReference type="PANTHER" id="PTHR12888">
    <property type="entry name" value="PEROXISOME ASSEMBLY PROTEIN 12 PEROXIN-12"/>
    <property type="match status" value="1"/>
</dbReference>
<keyword evidence="8" id="KW-0863">Zinc-finger</keyword>
<keyword evidence="12 15" id="KW-0472">Membrane</keyword>
<evidence type="ECO:0000256" key="6">
    <source>
        <dbReference type="ARBA" id="ARBA00022692"/>
    </source>
</evidence>
<keyword evidence="13 15" id="KW-0576">Peroxisome</keyword>
<dbReference type="EMBL" id="GGLE01001200">
    <property type="protein sequence ID" value="MBY05326.1"/>
    <property type="molecule type" value="Transcribed_RNA"/>
</dbReference>
<keyword evidence="9" id="KW-0862">Zinc</keyword>
<dbReference type="GeneID" id="135401191"/>
<keyword evidence="11" id="KW-1133">Transmembrane helix</keyword>
<dbReference type="Gene3D" id="3.30.40.10">
    <property type="entry name" value="Zinc/RING finger domain, C3HC4 (zinc finger)"/>
    <property type="match status" value="1"/>
</dbReference>
<dbReference type="GO" id="GO:0005778">
    <property type="term" value="C:peroxisomal membrane"/>
    <property type="evidence" value="ECO:0007669"/>
    <property type="project" value="UniProtKB-SubCell"/>
</dbReference>
<dbReference type="CDD" id="cd16451">
    <property type="entry name" value="mRING_PEX12"/>
    <property type="match status" value="1"/>
</dbReference>